<keyword evidence="4 8" id="KW-0479">Metal-binding</keyword>
<sequence length="452" mass="51414">MSLFAELGRQAHASPHGAVSFWFAHYLCVAISDPVSASVVLRSSFDKWPITHFMRHLLGNGAVFGDEEIWRLRRKILNPIFSSKYHDNYVQVFERNNKIFMQELARAAGKGDFSMWGYFSSYAMDSAFDMSFGENLNAQRHPNHPFAVAFLDYFEECGVRICQPWLFSAAVYDLLPAGARQERRRRLMWDVVENLIHKKKQESKKRNEQNVVHVNTNIRSGEFKSFLDLLIEYSGGDAGYTDTELREELLMIILGATDTSATSACFAAVLLANHPPVQDKVYEEIQNMLGGSERPVSLADLASLKYLDAVVREAMRLYPPVPVFLRRCTKAVDLPSDITLPEGCEVMLNIWGIHRNPRHWGADADEFRPERFLSADAHQLAAFMPFGHGPRSCTGMRLALASLKLSLAEITRRYRLLPAAGYRYSAAEPLRVSFELLLKHVHDFKVQLEHRA</sequence>
<dbReference type="InterPro" id="IPR036396">
    <property type="entry name" value="Cyt_P450_sf"/>
</dbReference>
<proteinExistence type="inferred from homology"/>
<evidence type="ECO:0000256" key="3">
    <source>
        <dbReference type="ARBA" id="ARBA00022617"/>
    </source>
</evidence>
<evidence type="ECO:0000313" key="9">
    <source>
        <dbReference type="Proteomes" id="UP001652582"/>
    </source>
</evidence>
<keyword evidence="7" id="KW-0503">Monooxygenase</keyword>
<dbReference type="Gene3D" id="1.10.630.10">
    <property type="entry name" value="Cytochrome P450"/>
    <property type="match status" value="1"/>
</dbReference>
<feature type="binding site" description="axial binding residue" evidence="8">
    <location>
        <position position="393"/>
    </location>
    <ligand>
        <name>heme</name>
        <dbReference type="ChEBI" id="CHEBI:30413"/>
    </ligand>
    <ligandPart>
        <name>Fe</name>
        <dbReference type="ChEBI" id="CHEBI:18248"/>
    </ligandPart>
</feature>
<dbReference type="Pfam" id="PF00067">
    <property type="entry name" value="p450"/>
    <property type="match status" value="1"/>
</dbReference>
<dbReference type="InterPro" id="IPR050196">
    <property type="entry name" value="Cytochrome_P450_Monoox"/>
</dbReference>
<comment type="cofactor">
    <cofactor evidence="1 8">
        <name>heme</name>
        <dbReference type="ChEBI" id="CHEBI:30413"/>
    </cofactor>
</comment>
<evidence type="ECO:0000256" key="8">
    <source>
        <dbReference type="PIRSR" id="PIRSR602401-1"/>
    </source>
</evidence>
<reference evidence="10" key="1">
    <citation type="submission" date="2025-08" db="UniProtKB">
        <authorList>
            <consortium name="RefSeq"/>
        </authorList>
    </citation>
    <scope>IDENTIFICATION</scope>
</reference>
<keyword evidence="6 8" id="KW-0408">Iron</keyword>
<dbReference type="GeneID" id="112051913"/>
<dbReference type="PANTHER" id="PTHR24291">
    <property type="entry name" value="CYTOCHROME P450 FAMILY 4"/>
    <property type="match status" value="1"/>
</dbReference>
<protein>
    <submittedName>
        <fullName evidence="10">Cytochrome P450 4C1</fullName>
    </submittedName>
</protein>
<gene>
    <name evidence="10" type="primary">LOC112051913</name>
</gene>
<evidence type="ECO:0000256" key="5">
    <source>
        <dbReference type="ARBA" id="ARBA00023002"/>
    </source>
</evidence>
<name>A0A6J1NNP3_BICAN</name>
<evidence type="ECO:0000313" key="10">
    <source>
        <dbReference type="RefSeq" id="XP_023946523.2"/>
    </source>
</evidence>
<dbReference type="RefSeq" id="XP_023946523.2">
    <property type="nucleotide sequence ID" value="XM_024090755.2"/>
</dbReference>
<dbReference type="PRINTS" id="PR00385">
    <property type="entry name" value="P450"/>
</dbReference>
<dbReference type="InterPro" id="IPR002401">
    <property type="entry name" value="Cyt_P450_E_grp-I"/>
</dbReference>
<dbReference type="PRINTS" id="PR00463">
    <property type="entry name" value="EP450I"/>
</dbReference>
<dbReference type="Proteomes" id="UP001652582">
    <property type="component" value="Chromosome 12"/>
</dbReference>
<keyword evidence="3 8" id="KW-0349">Heme</keyword>
<dbReference type="PANTHER" id="PTHR24291:SF50">
    <property type="entry name" value="BIFUNCTIONAL ALBAFLAVENONE MONOOXYGENASE_TERPENE SYNTHASE"/>
    <property type="match status" value="1"/>
</dbReference>
<dbReference type="OrthoDB" id="1470350at2759"/>
<evidence type="ECO:0000256" key="1">
    <source>
        <dbReference type="ARBA" id="ARBA00001971"/>
    </source>
</evidence>
<accession>A0A6J1NNP3</accession>
<dbReference type="SUPFAM" id="SSF48264">
    <property type="entry name" value="Cytochrome P450"/>
    <property type="match status" value="1"/>
</dbReference>
<evidence type="ECO:0000256" key="2">
    <source>
        <dbReference type="ARBA" id="ARBA00010617"/>
    </source>
</evidence>
<organism evidence="9 10">
    <name type="scientific">Bicyclus anynana</name>
    <name type="common">Squinting bush brown butterfly</name>
    <dbReference type="NCBI Taxonomy" id="110368"/>
    <lineage>
        <taxon>Eukaryota</taxon>
        <taxon>Metazoa</taxon>
        <taxon>Ecdysozoa</taxon>
        <taxon>Arthropoda</taxon>
        <taxon>Hexapoda</taxon>
        <taxon>Insecta</taxon>
        <taxon>Pterygota</taxon>
        <taxon>Neoptera</taxon>
        <taxon>Endopterygota</taxon>
        <taxon>Lepidoptera</taxon>
        <taxon>Glossata</taxon>
        <taxon>Ditrysia</taxon>
        <taxon>Papilionoidea</taxon>
        <taxon>Nymphalidae</taxon>
        <taxon>Satyrinae</taxon>
        <taxon>Satyrini</taxon>
        <taxon>Mycalesina</taxon>
        <taxon>Bicyclus</taxon>
    </lineage>
</organism>
<evidence type="ECO:0000256" key="4">
    <source>
        <dbReference type="ARBA" id="ARBA00022723"/>
    </source>
</evidence>
<evidence type="ECO:0000256" key="7">
    <source>
        <dbReference type="ARBA" id="ARBA00023033"/>
    </source>
</evidence>
<dbReference type="InterPro" id="IPR001128">
    <property type="entry name" value="Cyt_P450"/>
</dbReference>
<evidence type="ECO:0000256" key="6">
    <source>
        <dbReference type="ARBA" id="ARBA00023004"/>
    </source>
</evidence>
<comment type="similarity">
    <text evidence="2">Belongs to the cytochrome P450 family.</text>
</comment>
<keyword evidence="5" id="KW-0560">Oxidoreductase</keyword>
<keyword evidence="9" id="KW-1185">Reference proteome</keyword>